<dbReference type="EMBL" id="LAPT01000076">
    <property type="protein sequence ID" value="PXF30444.1"/>
    <property type="molecule type" value="Genomic_DNA"/>
</dbReference>
<evidence type="ECO:0000313" key="2">
    <source>
        <dbReference type="Proteomes" id="UP000248090"/>
    </source>
</evidence>
<comment type="caution">
    <text evidence="1">The sequence shown here is derived from an EMBL/GenBank/DDBJ whole genome shotgun (WGS) entry which is preliminary data.</text>
</comment>
<protein>
    <recommendedName>
        <fullName evidence="3">DUF4376 domain-containing protein</fullName>
    </recommendedName>
</protein>
<proteinExistence type="predicted"/>
<organism evidence="1 2">
    <name type="scientific">Pokkaliibacter plantistimulans</name>
    <dbReference type="NCBI Taxonomy" id="1635171"/>
    <lineage>
        <taxon>Bacteria</taxon>
        <taxon>Pseudomonadati</taxon>
        <taxon>Pseudomonadota</taxon>
        <taxon>Gammaproteobacteria</taxon>
        <taxon>Oceanospirillales</taxon>
        <taxon>Balneatrichaceae</taxon>
        <taxon>Pokkaliibacter</taxon>
    </lineage>
</organism>
<evidence type="ECO:0008006" key="3">
    <source>
        <dbReference type="Google" id="ProtNLM"/>
    </source>
</evidence>
<name>A0ABX5LUY0_9GAMM</name>
<dbReference type="Proteomes" id="UP000248090">
    <property type="component" value="Unassembled WGS sequence"/>
</dbReference>
<sequence length="218" mass="24448">MNLPDLFHAFFTLNLRENVMNSTIARVNAAQAVTCLWDVIVPDGLIVIHSDIAFELGCAPYYSGPLRTRTTTRLPLQVSVRVAEAMQVAEGHFREMARLAQVRAEQHGPHAPVLLPQSMEIVSMDPVCEGAVLQRYTQGSWQDNVVLIPREQWLATQAQMDQISDTWVSLIHQEQYAEASAWQEKEHRLREQLSLSCVLAGEPAIQQWGRLPGSPEPA</sequence>
<keyword evidence="2" id="KW-1185">Reference proteome</keyword>
<evidence type="ECO:0000313" key="1">
    <source>
        <dbReference type="EMBL" id="PXF30444.1"/>
    </source>
</evidence>
<gene>
    <name evidence="1" type="ORF">WH50_15380</name>
</gene>
<accession>A0ABX5LUY0</accession>
<reference evidence="1 2" key="1">
    <citation type="submission" date="2015-03" db="EMBL/GenBank/DDBJ databases">
        <authorList>
            <person name="Krishnan R."/>
            <person name="Midha S."/>
            <person name="Patil P.B."/>
            <person name="Rameshkumar N."/>
        </authorList>
    </citation>
    <scope>NUCLEOTIDE SEQUENCE [LARGE SCALE GENOMIC DNA]</scope>
    <source>
        <strain evidence="1 2">L1E11</strain>
    </source>
</reference>